<feature type="domain" description="Killer toxin Kp4" evidence="2">
    <location>
        <begin position="35"/>
        <end position="181"/>
    </location>
</feature>
<organism evidence="3 4">
    <name type="scientific">Xylaria multiplex</name>
    <dbReference type="NCBI Taxonomy" id="323545"/>
    <lineage>
        <taxon>Eukaryota</taxon>
        <taxon>Fungi</taxon>
        <taxon>Dikarya</taxon>
        <taxon>Ascomycota</taxon>
        <taxon>Pezizomycotina</taxon>
        <taxon>Sordariomycetes</taxon>
        <taxon>Xylariomycetidae</taxon>
        <taxon>Xylariales</taxon>
        <taxon>Xylariaceae</taxon>
        <taxon>Xylaria</taxon>
    </lineage>
</organism>
<dbReference type="Proteomes" id="UP000481858">
    <property type="component" value="Unassembled WGS sequence"/>
</dbReference>
<dbReference type="InParanoid" id="A0A7C8IGY7"/>
<gene>
    <name evidence="3" type="ORF">GQX73_g10151</name>
</gene>
<evidence type="ECO:0000256" key="1">
    <source>
        <dbReference type="SAM" id="SignalP"/>
    </source>
</evidence>
<dbReference type="EMBL" id="WUBL01000205">
    <property type="protein sequence ID" value="KAF2963426.1"/>
    <property type="molecule type" value="Genomic_DNA"/>
</dbReference>
<dbReference type="SUPFAM" id="SSF55221">
    <property type="entry name" value="Yeast killer toxins"/>
    <property type="match status" value="2"/>
</dbReference>
<dbReference type="Pfam" id="PF09044">
    <property type="entry name" value="Kp4"/>
    <property type="match status" value="1"/>
</dbReference>
<dbReference type="AlphaFoldDB" id="A0A7C8IGY7"/>
<keyword evidence="4" id="KW-1185">Reference proteome</keyword>
<feature type="chain" id="PRO_5028972894" description="Killer toxin Kp4 domain-containing protein" evidence="1">
    <location>
        <begin position="22"/>
        <end position="197"/>
    </location>
</feature>
<dbReference type="InterPro" id="IPR015131">
    <property type="entry name" value="Killer_tox_Kp4"/>
</dbReference>
<name>A0A7C8IGY7_9PEZI</name>
<dbReference type="OrthoDB" id="4177994at2759"/>
<comment type="caution">
    <text evidence="3">The sequence shown here is derived from an EMBL/GenBank/DDBJ whole genome shotgun (WGS) entry which is preliminary data.</text>
</comment>
<dbReference type="Gene3D" id="3.30.430.10">
    <property type="entry name" value="Killer Toxin P4, subunit A"/>
    <property type="match status" value="1"/>
</dbReference>
<reference evidence="3 4" key="1">
    <citation type="submission" date="2019-12" db="EMBL/GenBank/DDBJ databases">
        <title>Draft genome sequence of the ascomycete Xylaria multiplex DSM 110363.</title>
        <authorList>
            <person name="Buettner E."/>
            <person name="Kellner H."/>
        </authorList>
    </citation>
    <scope>NUCLEOTIDE SEQUENCE [LARGE SCALE GENOMIC DNA]</scope>
    <source>
        <strain evidence="3 4">DSM 110363</strain>
    </source>
</reference>
<dbReference type="InterPro" id="IPR011329">
    <property type="entry name" value="Killer_tox_Kp4/SMK"/>
</dbReference>
<proteinExistence type="predicted"/>
<accession>A0A7C8IGY7</accession>
<evidence type="ECO:0000313" key="3">
    <source>
        <dbReference type="EMBL" id="KAF2963426.1"/>
    </source>
</evidence>
<feature type="signal peptide" evidence="1">
    <location>
        <begin position="1"/>
        <end position="21"/>
    </location>
</feature>
<protein>
    <recommendedName>
        <fullName evidence="2">Killer toxin Kp4 domain-containing protein</fullName>
    </recommendedName>
</protein>
<sequence>MPPTIMNILFAAAGLLCPALALPADTSANSPHPLSSRALGINCRGSGLCPLATFENTANVGIIQLWHDVLANTDKDPGTVYNSGDHIVCIGTTVPITIGAGVSGGLEGLEGELSLETSGHIGTGGVCLFPQGGASLTLAQIRDLVDALGDHGCSTCGSVPIHFVDEGSNDPSSGILTSNYVGSPFCGGDCISSVGTN</sequence>
<evidence type="ECO:0000259" key="2">
    <source>
        <dbReference type="Pfam" id="PF09044"/>
    </source>
</evidence>
<keyword evidence="1" id="KW-0732">Signal</keyword>
<dbReference type="GO" id="GO:0005576">
    <property type="term" value="C:extracellular region"/>
    <property type="evidence" value="ECO:0007669"/>
    <property type="project" value="InterPro"/>
</dbReference>
<evidence type="ECO:0000313" key="4">
    <source>
        <dbReference type="Proteomes" id="UP000481858"/>
    </source>
</evidence>